<keyword evidence="2" id="KW-0540">Nuclease</keyword>
<evidence type="ECO:0008006" key="6">
    <source>
        <dbReference type="Google" id="ProtNLM"/>
    </source>
</evidence>
<keyword evidence="1" id="KW-1277">Toxin-antitoxin system</keyword>
<accession>A0ABP8KMT5</accession>
<name>A0ABP8KMT5_9MICO</name>
<comment type="caution">
    <text evidence="4">The sequence shown here is derived from an EMBL/GenBank/DDBJ whole genome shotgun (WGS) entry which is preliminary data.</text>
</comment>
<dbReference type="Proteomes" id="UP001500945">
    <property type="component" value="Unassembled WGS sequence"/>
</dbReference>
<gene>
    <name evidence="4" type="ORF">GCM10023168_30180</name>
</gene>
<protein>
    <recommendedName>
        <fullName evidence="6">DUF86 domain-containing protein</fullName>
    </recommendedName>
</protein>
<evidence type="ECO:0000313" key="4">
    <source>
        <dbReference type="EMBL" id="GAA4410460.1"/>
    </source>
</evidence>
<keyword evidence="5" id="KW-1185">Reference proteome</keyword>
<sequence>MRRRQPKQMLQEAMAHFEVVADYGSGDLSDQKTIDAICMRLSAGIEALSGLSAADREALFGDVWSQMWGMRNRIAHGYLLVEPAIVRSTVDRDLPVMVEAVRAAIDRSS</sequence>
<keyword evidence="3" id="KW-0378">Hydrolase</keyword>
<dbReference type="Pfam" id="PF01934">
    <property type="entry name" value="HepT-like"/>
    <property type="match status" value="1"/>
</dbReference>
<dbReference type="RefSeq" id="WP_345207472.1">
    <property type="nucleotide sequence ID" value="NZ_BAABGM010000020.1"/>
</dbReference>
<dbReference type="EMBL" id="BAABGM010000020">
    <property type="protein sequence ID" value="GAA4410460.1"/>
    <property type="molecule type" value="Genomic_DNA"/>
</dbReference>
<evidence type="ECO:0000313" key="5">
    <source>
        <dbReference type="Proteomes" id="UP001500945"/>
    </source>
</evidence>
<dbReference type="InterPro" id="IPR008201">
    <property type="entry name" value="HepT-like"/>
</dbReference>
<reference evidence="5" key="1">
    <citation type="journal article" date="2019" name="Int. J. Syst. Evol. Microbiol.">
        <title>The Global Catalogue of Microorganisms (GCM) 10K type strain sequencing project: providing services to taxonomists for standard genome sequencing and annotation.</title>
        <authorList>
            <consortium name="The Broad Institute Genomics Platform"/>
            <consortium name="The Broad Institute Genome Sequencing Center for Infectious Disease"/>
            <person name="Wu L."/>
            <person name="Ma J."/>
        </authorList>
    </citation>
    <scope>NUCLEOTIDE SEQUENCE [LARGE SCALE GENOMIC DNA]</scope>
    <source>
        <strain evidence="5">JCM 17809</strain>
    </source>
</reference>
<proteinExistence type="predicted"/>
<evidence type="ECO:0000256" key="3">
    <source>
        <dbReference type="ARBA" id="ARBA00022801"/>
    </source>
</evidence>
<organism evidence="4 5">
    <name type="scientific">Fodinibacter luteus</name>
    <dbReference type="NCBI Taxonomy" id="552064"/>
    <lineage>
        <taxon>Bacteria</taxon>
        <taxon>Bacillati</taxon>
        <taxon>Actinomycetota</taxon>
        <taxon>Actinomycetes</taxon>
        <taxon>Micrococcales</taxon>
        <taxon>Intrasporangiaceae</taxon>
        <taxon>Fodinibacter (ex Wang et al. 2009)</taxon>
    </lineage>
</organism>
<evidence type="ECO:0000256" key="1">
    <source>
        <dbReference type="ARBA" id="ARBA00022649"/>
    </source>
</evidence>
<evidence type="ECO:0000256" key="2">
    <source>
        <dbReference type="ARBA" id="ARBA00022722"/>
    </source>
</evidence>